<dbReference type="Proteomes" id="UP001642360">
    <property type="component" value="Unassembled WGS sequence"/>
</dbReference>
<keyword evidence="2" id="KW-1185">Reference proteome</keyword>
<dbReference type="AlphaFoldDB" id="A0ABC8V029"/>
<sequence>MACTRLQSSTKLKKILQDSKDGVVEADVRNRIQPLKEQLTNTINLLHTIFESHVFIATCRGYWDRMGQVEIVELLASGYY</sequence>
<protein>
    <submittedName>
        <fullName evidence="1">Uncharacterized protein</fullName>
    </submittedName>
</protein>
<evidence type="ECO:0000313" key="1">
    <source>
        <dbReference type="EMBL" id="CAK9186614.1"/>
    </source>
</evidence>
<evidence type="ECO:0000313" key="2">
    <source>
        <dbReference type="Proteomes" id="UP001642360"/>
    </source>
</evidence>
<proteinExistence type="predicted"/>
<dbReference type="EMBL" id="CAUOFW020009613">
    <property type="protein sequence ID" value="CAK9186614.1"/>
    <property type="molecule type" value="Genomic_DNA"/>
</dbReference>
<comment type="caution">
    <text evidence="1">The sequence shown here is derived from an EMBL/GenBank/DDBJ whole genome shotgun (WGS) entry which is preliminary data.</text>
</comment>
<gene>
    <name evidence="1" type="ORF">ILEXP_LOCUS57106</name>
</gene>
<dbReference type="PANTHER" id="PTHR31110">
    <property type="entry name" value="PESTICIDAL CRYSTAL CRY8BA PROTEIN"/>
    <property type="match status" value="1"/>
</dbReference>
<dbReference type="PANTHER" id="PTHR31110:SF2">
    <property type="entry name" value="PESTICIDAL CRYSTAL CRY8BA PROTEIN"/>
    <property type="match status" value="1"/>
</dbReference>
<reference evidence="1 2" key="1">
    <citation type="submission" date="2024-02" db="EMBL/GenBank/DDBJ databases">
        <authorList>
            <person name="Vignale AGUSTIN F."/>
            <person name="Sosa J E."/>
            <person name="Modenutti C."/>
        </authorList>
    </citation>
    <scope>NUCLEOTIDE SEQUENCE [LARGE SCALE GENOMIC DNA]</scope>
</reference>
<name>A0ABC8V029_9AQUA</name>
<organism evidence="1 2">
    <name type="scientific">Ilex paraguariensis</name>
    <name type="common">yerba mate</name>
    <dbReference type="NCBI Taxonomy" id="185542"/>
    <lineage>
        <taxon>Eukaryota</taxon>
        <taxon>Viridiplantae</taxon>
        <taxon>Streptophyta</taxon>
        <taxon>Embryophyta</taxon>
        <taxon>Tracheophyta</taxon>
        <taxon>Spermatophyta</taxon>
        <taxon>Magnoliopsida</taxon>
        <taxon>eudicotyledons</taxon>
        <taxon>Gunneridae</taxon>
        <taxon>Pentapetalae</taxon>
        <taxon>asterids</taxon>
        <taxon>campanulids</taxon>
        <taxon>Aquifoliales</taxon>
        <taxon>Aquifoliaceae</taxon>
        <taxon>Ilex</taxon>
    </lineage>
</organism>
<accession>A0ABC8V029</accession>